<reference evidence="7 8" key="1">
    <citation type="submission" date="2019-03" db="EMBL/GenBank/DDBJ databases">
        <title>Draft genome sequences of novel Actinobacteria.</title>
        <authorList>
            <person name="Sahin N."/>
            <person name="Ay H."/>
            <person name="Saygin H."/>
        </authorList>
    </citation>
    <scope>NUCLEOTIDE SEQUENCE [LARGE SCALE GENOMIC DNA]</scope>
    <source>
        <strain evidence="7 8">5K138</strain>
    </source>
</reference>
<gene>
    <name evidence="7" type="primary">vsr</name>
    <name evidence="7" type="ORF">E1269_07290</name>
</gene>
<dbReference type="InParanoid" id="A0A4R5DKX5"/>
<evidence type="ECO:0000256" key="2">
    <source>
        <dbReference type="ARBA" id="ARBA00022759"/>
    </source>
</evidence>
<organism evidence="7 8">
    <name type="scientific">Jiangella asiatica</name>
    <dbReference type="NCBI Taxonomy" id="2530372"/>
    <lineage>
        <taxon>Bacteria</taxon>
        <taxon>Bacillati</taxon>
        <taxon>Actinomycetota</taxon>
        <taxon>Actinomycetes</taxon>
        <taxon>Jiangellales</taxon>
        <taxon>Jiangellaceae</taxon>
        <taxon>Jiangella</taxon>
    </lineage>
</organism>
<keyword evidence="1" id="KW-0540">Nuclease</keyword>
<dbReference type="GO" id="GO:0004519">
    <property type="term" value="F:endonuclease activity"/>
    <property type="evidence" value="ECO:0007669"/>
    <property type="project" value="UniProtKB-KW"/>
</dbReference>
<name>A0A4R5DKX5_9ACTN</name>
<dbReference type="NCBIfam" id="TIGR00632">
    <property type="entry name" value="vsr"/>
    <property type="match status" value="1"/>
</dbReference>
<dbReference type="Pfam" id="PF03852">
    <property type="entry name" value="Vsr"/>
    <property type="match status" value="1"/>
</dbReference>
<dbReference type="EMBL" id="SMKZ01000007">
    <property type="protein sequence ID" value="TDE12631.1"/>
    <property type="molecule type" value="Genomic_DNA"/>
</dbReference>
<dbReference type="GO" id="GO:0016787">
    <property type="term" value="F:hydrolase activity"/>
    <property type="evidence" value="ECO:0007669"/>
    <property type="project" value="UniProtKB-KW"/>
</dbReference>
<evidence type="ECO:0000256" key="4">
    <source>
        <dbReference type="ARBA" id="ARBA00022801"/>
    </source>
</evidence>
<comment type="caution">
    <text evidence="7">The sequence shown here is derived from an EMBL/GenBank/DDBJ whole genome shotgun (WGS) entry which is preliminary data.</text>
</comment>
<dbReference type="InterPro" id="IPR011335">
    <property type="entry name" value="Restrct_endonuc-II-like"/>
</dbReference>
<evidence type="ECO:0000256" key="3">
    <source>
        <dbReference type="ARBA" id="ARBA00022763"/>
    </source>
</evidence>
<dbReference type="GO" id="GO:0006298">
    <property type="term" value="P:mismatch repair"/>
    <property type="evidence" value="ECO:0007669"/>
    <property type="project" value="InterPro"/>
</dbReference>
<evidence type="ECO:0000313" key="8">
    <source>
        <dbReference type="Proteomes" id="UP000294739"/>
    </source>
</evidence>
<keyword evidence="3" id="KW-0227">DNA damage</keyword>
<comment type="similarity">
    <text evidence="6">Belongs to the Vsr family.</text>
</comment>
<dbReference type="Gene3D" id="3.40.960.10">
    <property type="entry name" value="VSR Endonuclease"/>
    <property type="match status" value="1"/>
</dbReference>
<sequence>MKNTRQRDTTAEVALRRELFRRRLRYRIDQSPIPGTRRRADIVFRKAKLAVFVDGCFWHCCPEHGTKPKANAEWWATKLAANVQRDRAVDAELRAAGWAVIRVWEHEDVLAAADLVAANVKARLGRGGAANG</sequence>
<evidence type="ECO:0000256" key="6">
    <source>
        <dbReference type="ARBA" id="ARBA00029466"/>
    </source>
</evidence>
<dbReference type="InterPro" id="IPR004603">
    <property type="entry name" value="DNA_mismatch_endonuc_vsr"/>
</dbReference>
<accession>A0A4R5DKX5</accession>
<keyword evidence="2 7" id="KW-0255">Endonuclease</keyword>
<keyword evidence="4" id="KW-0378">Hydrolase</keyword>
<dbReference type="Proteomes" id="UP000294739">
    <property type="component" value="Unassembled WGS sequence"/>
</dbReference>
<evidence type="ECO:0000256" key="1">
    <source>
        <dbReference type="ARBA" id="ARBA00022722"/>
    </source>
</evidence>
<dbReference type="AlphaFoldDB" id="A0A4R5DKX5"/>
<proteinExistence type="inferred from homology"/>
<dbReference type="SUPFAM" id="SSF52980">
    <property type="entry name" value="Restriction endonuclease-like"/>
    <property type="match status" value="1"/>
</dbReference>
<keyword evidence="8" id="KW-1185">Reference proteome</keyword>
<keyword evidence="5" id="KW-0234">DNA repair</keyword>
<dbReference type="OrthoDB" id="9801520at2"/>
<evidence type="ECO:0000313" key="7">
    <source>
        <dbReference type="EMBL" id="TDE12631.1"/>
    </source>
</evidence>
<evidence type="ECO:0000256" key="5">
    <source>
        <dbReference type="ARBA" id="ARBA00023204"/>
    </source>
</evidence>
<protein>
    <submittedName>
        <fullName evidence="7">DNA mismatch endonuclease Vsr</fullName>
    </submittedName>
</protein>